<proteinExistence type="predicted"/>
<reference evidence="2" key="2">
    <citation type="submission" date="2023-06" db="EMBL/GenBank/DDBJ databases">
        <authorList>
            <consortium name="Lawrence Berkeley National Laboratory"/>
            <person name="Haridas S."/>
            <person name="Hensen N."/>
            <person name="Bonometti L."/>
            <person name="Westerberg I."/>
            <person name="Brannstrom I.O."/>
            <person name="Guillou S."/>
            <person name="Cros-Aarteil S."/>
            <person name="Calhoun S."/>
            <person name="Kuo A."/>
            <person name="Mondo S."/>
            <person name="Pangilinan J."/>
            <person name="Riley R."/>
            <person name="Labutti K."/>
            <person name="Andreopoulos B."/>
            <person name="Lipzen A."/>
            <person name="Chen C."/>
            <person name="Yanf M."/>
            <person name="Daum C."/>
            <person name="Ng V."/>
            <person name="Clum A."/>
            <person name="Steindorff A."/>
            <person name="Ohm R."/>
            <person name="Martin F."/>
            <person name="Silar P."/>
            <person name="Natvig D."/>
            <person name="Lalanne C."/>
            <person name="Gautier V."/>
            <person name="Ament-Velasquez S.L."/>
            <person name="Kruys A."/>
            <person name="Hutchinson M.I."/>
            <person name="Powell A.J."/>
            <person name="Barry K."/>
            <person name="Miller A.N."/>
            <person name="Grigoriev I.V."/>
            <person name="Debuchy R."/>
            <person name="Gladieux P."/>
            <person name="Thoren M.H."/>
            <person name="Johannesson H."/>
        </authorList>
    </citation>
    <scope>NUCLEOTIDE SEQUENCE</scope>
    <source>
        <strain evidence="2">CBS 314.62</strain>
    </source>
</reference>
<feature type="compositionally biased region" description="Polar residues" evidence="1">
    <location>
        <begin position="99"/>
        <end position="112"/>
    </location>
</feature>
<reference evidence="2" key="1">
    <citation type="journal article" date="2023" name="Mol. Phylogenet. Evol.">
        <title>Genome-scale phylogeny and comparative genomics of the fungal order Sordariales.</title>
        <authorList>
            <person name="Hensen N."/>
            <person name="Bonometti L."/>
            <person name="Westerberg I."/>
            <person name="Brannstrom I.O."/>
            <person name="Guillou S."/>
            <person name="Cros-Aarteil S."/>
            <person name="Calhoun S."/>
            <person name="Haridas S."/>
            <person name="Kuo A."/>
            <person name="Mondo S."/>
            <person name="Pangilinan J."/>
            <person name="Riley R."/>
            <person name="LaButti K."/>
            <person name="Andreopoulos B."/>
            <person name="Lipzen A."/>
            <person name="Chen C."/>
            <person name="Yan M."/>
            <person name="Daum C."/>
            <person name="Ng V."/>
            <person name="Clum A."/>
            <person name="Steindorff A."/>
            <person name="Ohm R.A."/>
            <person name="Martin F."/>
            <person name="Silar P."/>
            <person name="Natvig D.O."/>
            <person name="Lalanne C."/>
            <person name="Gautier V."/>
            <person name="Ament-Velasquez S.L."/>
            <person name="Kruys A."/>
            <person name="Hutchinson M.I."/>
            <person name="Powell A.J."/>
            <person name="Barry K."/>
            <person name="Miller A.N."/>
            <person name="Grigoriev I.V."/>
            <person name="Debuchy R."/>
            <person name="Gladieux P."/>
            <person name="Hiltunen Thoren M."/>
            <person name="Johannesson H."/>
        </authorList>
    </citation>
    <scope>NUCLEOTIDE SEQUENCE</scope>
    <source>
        <strain evidence="2">CBS 314.62</strain>
    </source>
</reference>
<keyword evidence="3" id="KW-1185">Reference proteome</keyword>
<name>A0AAE0XG79_9PEZI</name>
<dbReference type="EMBL" id="JAULSO010000001">
    <property type="protein sequence ID" value="KAK3692864.1"/>
    <property type="molecule type" value="Genomic_DNA"/>
</dbReference>
<feature type="compositionally biased region" description="Polar residues" evidence="1">
    <location>
        <begin position="29"/>
        <end position="43"/>
    </location>
</feature>
<feature type="compositionally biased region" description="Basic residues" evidence="1">
    <location>
        <begin position="124"/>
        <end position="141"/>
    </location>
</feature>
<accession>A0AAE0XG79</accession>
<feature type="compositionally biased region" description="Basic and acidic residues" evidence="1">
    <location>
        <begin position="166"/>
        <end position="176"/>
    </location>
</feature>
<protein>
    <submittedName>
        <fullName evidence="2">Uncharacterized protein</fullName>
    </submittedName>
</protein>
<comment type="caution">
    <text evidence="2">The sequence shown here is derived from an EMBL/GenBank/DDBJ whole genome shotgun (WGS) entry which is preliminary data.</text>
</comment>
<organism evidence="2 3">
    <name type="scientific">Podospora appendiculata</name>
    <dbReference type="NCBI Taxonomy" id="314037"/>
    <lineage>
        <taxon>Eukaryota</taxon>
        <taxon>Fungi</taxon>
        <taxon>Dikarya</taxon>
        <taxon>Ascomycota</taxon>
        <taxon>Pezizomycotina</taxon>
        <taxon>Sordariomycetes</taxon>
        <taxon>Sordariomycetidae</taxon>
        <taxon>Sordariales</taxon>
        <taxon>Podosporaceae</taxon>
        <taxon>Podospora</taxon>
    </lineage>
</organism>
<evidence type="ECO:0000256" key="1">
    <source>
        <dbReference type="SAM" id="MobiDB-lite"/>
    </source>
</evidence>
<dbReference type="Proteomes" id="UP001270362">
    <property type="component" value="Unassembled WGS sequence"/>
</dbReference>
<feature type="region of interest" description="Disordered" evidence="1">
    <location>
        <begin position="1"/>
        <end position="43"/>
    </location>
</feature>
<dbReference type="AlphaFoldDB" id="A0AAE0XG79"/>
<gene>
    <name evidence="2" type="ORF">B0T22DRAFT_29372</name>
</gene>
<sequence length="238" mass="27165">MRKERPIDTAAPVSKVKHHRIPPLVGEKVSSSSRNQGSLENSQSISVRMPRILTSTLLLLLLLLLETLRCPPQCFHPLLHLYPNLHCSFPSERQRCQHIHTTSPPQSKPTSRFRQDPPHALPRVPRRKKTNIALRLPRRTPRQTTKPKSSTPPCNKSILVKRKKPAKEDKKNKEKMKSLYWRQSIKQQPENHVNVMSHAKLCLTLPPPFVFSVPPLPSASESSHQTTLFLPPALSRFS</sequence>
<evidence type="ECO:0000313" key="3">
    <source>
        <dbReference type="Proteomes" id="UP001270362"/>
    </source>
</evidence>
<feature type="region of interest" description="Disordered" evidence="1">
    <location>
        <begin position="98"/>
        <end position="176"/>
    </location>
</feature>
<evidence type="ECO:0000313" key="2">
    <source>
        <dbReference type="EMBL" id="KAK3692864.1"/>
    </source>
</evidence>